<dbReference type="RefSeq" id="XP_020487543.2">
    <property type="nucleotide sequence ID" value="XM_020631887.3"/>
</dbReference>
<sequence length="277" mass="31337">MARNSEKQQGRLNRLWLQREREEGRLREVPERRPRLSALNSASSVKKWIPSIKSEIEYYLQQSQLSHYPERKIAQFQQHIDSLEKEYKSFMSKLRVLDPTCKHSPWTPRAYHKRRADPSGTSSSVKTPRLSDSEGVSTDRRSEEGPDCNRPSDSDRAVTFLTNPLSGSSEGLSEDQNQDQPLLFDHMKLCVSAAAFRGPPSQLASSHTHSLTRVLQAGLPNLVNSSSSSNSRSRDSETQRNCGKSSVIETTDRTTHILGLDCYSSSSEEEEEESRLN</sequence>
<dbReference type="InterPro" id="IPR009360">
    <property type="entry name" value="Isy1"/>
</dbReference>
<dbReference type="GeneTree" id="ENSGT00410000029447"/>
<dbReference type="GO" id="GO:0000350">
    <property type="term" value="P:generation of catalytic spliceosome for second transesterification step"/>
    <property type="evidence" value="ECO:0007669"/>
    <property type="project" value="InterPro"/>
</dbReference>
<reference evidence="2" key="2">
    <citation type="submission" date="2025-09" db="UniProtKB">
        <authorList>
            <consortium name="Ensembl"/>
        </authorList>
    </citation>
    <scope>IDENTIFICATION</scope>
</reference>
<keyword evidence="3" id="KW-1185">Reference proteome</keyword>
<protein>
    <submittedName>
        <fullName evidence="2">Si:dkey-86e18.1</fullName>
    </submittedName>
</protein>
<dbReference type="AlphaFoldDB" id="A0A3Q3ESG5"/>
<feature type="compositionally biased region" description="Basic and acidic residues" evidence="1">
    <location>
        <begin position="129"/>
        <end position="144"/>
    </location>
</feature>
<organism evidence="2 3">
    <name type="scientific">Labrus bergylta</name>
    <name type="common">ballan wrasse</name>
    <dbReference type="NCBI Taxonomy" id="56723"/>
    <lineage>
        <taxon>Eukaryota</taxon>
        <taxon>Metazoa</taxon>
        <taxon>Chordata</taxon>
        <taxon>Craniata</taxon>
        <taxon>Vertebrata</taxon>
        <taxon>Euteleostomi</taxon>
        <taxon>Actinopterygii</taxon>
        <taxon>Neopterygii</taxon>
        <taxon>Teleostei</taxon>
        <taxon>Neoteleostei</taxon>
        <taxon>Acanthomorphata</taxon>
        <taxon>Eupercaria</taxon>
        <taxon>Labriformes</taxon>
        <taxon>Labridae</taxon>
        <taxon>Labrus</taxon>
    </lineage>
</organism>
<feature type="region of interest" description="Disordered" evidence="1">
    <location>
        <begin position="219"/>
        <end position="250"/>
    </location>
</feature>
<dbReference type="Ensembl" id="ENSLBET00000010984.1">
    <property type="protein sequence ID" value="ENSLBEP00000010421.1"/>
    <property type="gene ID" value="ENSLBEG00000008055.1"/>
</dbReference>
<name>A0A3Q3ESG5_9LABR</name>
<accession>A0A3Q3ESG5</accession>
<dbReference type="Proteomes" id="UP000261660">
    <property type="component" value="Unplaced"/>
</dbReference>
<evidence type="ECO:0000313" key="2">
    <source>
        <dbReference type="Ensembl" id="ENSLBEP00000010421.1"/>
    </source>
</evidence>
<feature type="compositionally biased region" description="Polar residues" evidence="1">
    <location>
        <begin position="239"/>
        <end position="249"/>
    </location>
</feature>
<evidence type="ECO:0000256" key="1">
    <source>
        <dbReference type="SAM" id="MobiDB-lite"/>
    </source>
</evidence>
<dbReference type="InParanoid" id="A0A3Q3ESG5"/>
<reference evidence="2" key="1">
    <citation type="submission" date="2025-08" db="UniProtKB">
        <authorList>
            <consortium name="Ensembl"/>
        </authorList>
    </citation>
    <scope>IDENTIFICATION</scope>
</reference>
<dbReference type="Pfam" id="PF06246">
    <property type="entry name" value="Isy1"/>
    <property type="match status" value="1"/>
</dbReference>
<dbReference type="GeneID" id="109982587"/>
<proteinExistence type="predicted"/>
<feature type="compositionally biased region" description="Polar residues" evidence="1">
    <location>
        <begin position="160"/>
        <end position="171"/>
    </location>
</feature>
<evidence type="ECO:0000313" key="3">
    <source>
        <dbReference type="Proteomes" id="UP000261660"/>
    </source>
</evidence>
<feature type="region of interest" description="Disordered" evidence="1">
    <location>
        <begin position="105"/>
        <end position="176"/>
    </location>
</feature>